<evidence type="ECO:0000256" key="10">
    <source>
        <dbReference type="SAM" id="MobiDB-lite"/>
    </source>
</evidence>
<keyword evidence="11" id="KW-0812">Transmembrane</keyword>
<dbReference type="GO" id="GO:0045259">
    <property type="term" value="C:proton-transporting ATP synthase complex"/>
    <property type="evidence" value="ECO:0007669"/>
    <property type="project" value="UniProtKB-KW"/>
</dbReference>
<keyword evidence="13" id="KW-1185">Reference proteome</keyword>
<evidence type="ECO:0000256" key="4">
    <source>
        <dbReference type="ARBA" id="ARBA00022547"/>
    </source>
</evidence>
<dbReference type="GO" id="GO:0006754">
    <property type="term" value="P:ATP biosynthetic process"/>
    <property type="evidence" value="ECO:0007669"/>
    <property type="project" value="UniProtKB-KW"/>
</dbReference>
<comment type="subcellular location">
    <subcellularLocation>
        <location evidence="1">Mitochondrion membrane</location>
    </subcellularLocation>
</comment>
<dbReference type="AlphaFoldDB" id="A0AAW0PAG9"/>
<dbReference type="PANTHER" id="PTHR16270">
    <property type="entry name" value="HYPOTHETICAL LOC287798"/>
    <property type="match status" value="1"/>
</dbReference>
<comment type="caution">
    <text evidence="12">The sequence shown here is derived from an EMBL/GenBank/DDBJ whole genome shotgun (WGS) entry which is preliminary data.</text>
</comment>
<keyword evidence="4" id="KW-0138">CF(0)</keyword>
<evidence type="ECO:0000256" key="9">
    <source>
        <dbReference type="ARBA" id="ARBA00023310"/>
    </source>
</evidence>
<feature type="compositionally biased region" description="Basic and acidic residues" evidence="10">
    <location>
        <begin position="32"/>
        <end position="66"/>
    </location>
</feature>
<keyword evidence="3" id="KW-0813">Transport</keyword>
<evidence type="ECO:0000256" key="5">
    <source>
        <dbReference type="ARBA" id="ARBA00022781"/>
    </source>
</evidence>
<keyword evidence="11" id="KW-1133">Transmembrane helix</keyword>
<evidence type="ECO:0000256" key="1">
    <source>
        <dbReference type="ARBA" id="ARBA00004325"/>
    </source>
</evidence>
<dbReference type="Proteomes" id="UP001460270">
    <property type="component" value="Unassembled WGS sequence"/>
</dbReference>
<accession>A0AAW0PAG9</accession>
<name>A0AAW0PAG9_9GOBI</name>
<dbReference type="GO" id="GO:1902600">
    <property type="term" value="P:proton transmembrane transport"/>
    <property type="evidence" value="ECO:0007669"/>
    <property type="project" value="UniProtKB-KW"/>
</dbReference>
<keyword evidence="9" id="KW-0066">ATP synthesis</keyword>
<feature type="transmembrane region" description="Helical" evidence="11">
    <location>
        <begin position="373"/>
        <end position="393"/>
    </location>
</feature>
<keyword evidence="5" id="KW-0375">Hydrogen ion transport</keyword>
<evidence type="ECO:0000313" key="13">
    <source>
        <dbReference type="Proteomes" id="UP001460270"/>
    </source>
</evidence>
<keyword evidence="8 11" id="KW-0472">Membrane</keyword>
<organism evidence="12 13">
    <name type="scientific">Mugilogobius chulae</name>
    <name type="common">yellowstripe goby</name>
    <dbReference type="NCBI Taxonomy" id="88201"/>
    <lineage>
        <taxon>Eukaryota</taxon>
        <taxon>Metazoa</taxon>
        <taxon>Chordata</taxon>
        <taxon>Craniata</taxon>
        <taxon>Vertebrata</taxon>
        <taxon>Euteleostomi</taxon>
        <taxon>Actinopterygii</taxon>
        <taxon>Neopterygii</taxon>
        <taxon>Teleostei</taxon>
        <taxon>Neoteleostei</taxon>
        <taxon>Acanthomorphata</taxon>
        <taxon>Gobiaria</taxon>
        <taxon>Gobiiformes</taxon>
        <taxon>Gobioidei</taxon>
        <taxon>Gobiidae</taxon>
        <taxon>Gobionellinae</taxon>
        <taxon>Mugilogobius</taxon>
    </lineage>
</organism>
<gene>
    <name evidence="12" type="ORF">WMY93_013966</name>
</gene>
<feature type="compositionally biased region" description="Basic and acidic residues" evidence="10">
    <location>
        <begin position="105"/>
        <end position="129"/>
    </location>
</feature>
<proteinExistence type="inferred from homology"/>
<keyword evidence="6" id="KW-0406">Ion transport</keyword>
<evidence type="ECO:0000256" key="3">
    <source>
        <dbReference type="ARBA" id="ARBA00022448"/>
    </source>
</evidence>
<evidence type="ECO:0008006" key="14">
    <source>
        <dbReference type="Google" id="ProtNLM"/>
    </source>
</evidence>
<dbReference type="InterPro" id="IPR019344">
    <property type="entry name" value="F1F0-ATPsyn_F_prd"/>
</dbReference>
<evidence type="ECO:0000313" key="12">
    <source>
        <dbReference type="EMBL" id="KAK7913755.1"/>
    </source>
</evidence>
<keyword evidence="7" id="KW-0496">Mitochondrion</keyword>
<dbReference type="InterPro" id="IPR037694">
    <property type="entry name" value="MTNAP1"/>
</dbReference>
<protein>
    <recommendedName>
        <fullName evidence="14">ATP synthase subunit f, mitochondrial</fullName>
    </recommendedName>
</protein>
<evidence type="ECO:0000256" key="6">
    <source>
        <dbReference type="ARBA" id="ARBA00023065"/>
    </source>
</evidence>
<evidence type="ECO:0000256" key="2">
    <source>
        <dbReference type="ARBA" id="ARBA00005895"/>
    </source>
</evidence>
<dbReference type="PANTHER" id="PTHR16270:SF5">
    <property type="entry name" value="HYPOTHETICAL LOC287798"/>
    <property type="match status" value="1"/>
</dbReference>
<dbReference type="EMBL" id="JBBPFD010000009">
    <property type="protein sequence ID" value="KAK7913755.1"/>
    <property type="molecule type" value="Genomic_DNA"/>
</dbReference>
<reference evidence="13" key="1">
    <citation type="submission" date="2024-04" db="EMBL/GenBank/DDBJ databases">
        <title>Salinicola lusitanus LLJ914,a marine bacterium isolated from the Okinawa Trough.</title>
        <authorList>
            <person name="Li J."/>
        </authorList>
    </citation>
    <scope>NUCLEOTIDE SEQUENCE [LARGE SCALE GENOMIC DNA]</scope>
</reference>
<dbReference type="GO" id="GO:0031966">
    <property type="term" value="C:mitochondrial membrane"/>
    <property type="evidence" value="ECO:0007669"/>
    <property type="project" value="UniProtKB-SubCell"/>
</dbReference>
<evidence type="ECO:0000256" key="7">
    <source>
        <dbReference type="ARBA" id="ARBA00023128"/>
    </source>
</evidence>
<evidence type="ECO:0000256" key="11">
    <source>
        <dbReference type="SAM" id="Phobius"/>
    </source>
</evidence>
<evidence type="ECO:0000256" key="8">
    <source>
        <dbReference type="ARBA" id="ARBA00023136"/>
    </source>
</evidence>
<dbReference type="Pfam" id="PF10206">
    <property type="entry name" value="WRW"/>
    <property type="match status" value="1"/>
</dbReference>
<feature type="region of interest" description="Disordered" evidence="10">
    <location>
        <begin position="17"/>
        <end position="129"/>
    </location>
</feature>
<sequence>MSSEVCPFCGKSFKRLKSHLPHCKAAKTSNTTRHEEEKTAKSAAKTEKPTTKKTPLDTKRDEDDGVKSATTLKLGKKTAQKLKSASPASVESKHNQKSRQNATRNDLEKDLKPAVERKKTTASKRKEVKAAVSDVNTDLEDTLWENDTKDSPEIDPWNKREAKITLEDVRTTLRRKNSSGKINFVDKLEPKREISKHNSLVKVEKEIPSQVVASKSCKNDLTLLKRSEDLMSKLSKIENKDCNFTPKSDVSREGLRMDQLSMGLAACLSQKKTILEAEVTTRAFRTDLLPLLRQNLDKNVIEVKETTREVKRQDGGRSVKGSSLAEQRLGQVTLRELPDWLLLKSPRRPRDVMDLAQRGWQWYYRRYIDVKRGGVGGVAMLLAGYCVLSYVWAYPHLSENHTLSNQRH</sequence>
<comment type="similarity">
    <text evidence="2">Belongs to the ATPase F chain family.</text>
</comment>